<dbReference type="InterPro" id="IPR036047">
    <property type="entry name" value="F-box-like_dom_sf"/>
</dbReference>
<evidence type="ECO:0000313" key="4">
    <source>
        <dbReference type="Proteomes" id="UP000663888"/>
    </source>
</evidence>
<dbReference type="SUPFAM" id="SSF81383">
    <property type="entry name" value="F-box domain"/>
    <property type="match status" value="1"/>
</dbReference>
<dbReference type="Proteomes" id="UP000663888">
    <property type="component" value="Unassembled WGS sequence"/>
</dbReference>
<feature type="compositionally biased region" description="Low complexity" evidence="1">
    <location>
        <begin position="578"/>
        <end position="590"/>
    </location>
</feature>
<protein>
    <recommendedName>
        <fullName evidence="2">F-box domain-containing protein</fullName>
    </recommendedName>
</protein>
<sequence>MSSFIRFAGAVALVLSLGLIVSAIPIAHIHLKPATGTDVVSRLFIKLCVEGQLEAKLKALLLCANIDDLKIKIAVVIALLKGCADDLIKLGAGVVVDADAKVSLVACIASIITLCVQVFATISLKFGLAICAELDDCLRVLVATLGVCVEGIPILIAKALASATVGVMTQIQLKACLSVLGFARLANAKGKAKEIKKIKDEEIDDRMLLDETSVEPGVKTMINMKSELEPKTESEYAQSEDEEPEYRVPPPKRPRISIKPAKGQAPRKQVRGKQGGLAGLVNMPIDIFTEIATHLLPIDIISLSRANKLFRSLLMGRSSSHIWHGAMRNIRGLPPCPEDLSEPHFLSLLFSKNCTMCGQPVRCRMDEILRVRLCTQCRQDQLVPLTSLIIEIRCLVHHSSKIVPSKRRWGPDTDYALKTEAREIEQKYLELKDSQDPLTLATWELDRKTAIGKRLREAIVIQDFLDTVDSDREQELRELKNARRRDIENRLVELGWDKKDMQFTYYFPARKDCPIWANIRPKLIPILQANREARLQKEKSERQSARKARLANLLSEIKKSQAPVLDIDVRAPTDPRESSSNPEEPSNVSPGAGPSNGVAEAQPLNNATDISINASQSTPASGSVVPVVRPIFHTTLLGIFPDIMDALEWPMVKALFENDTSVSVMEQNFVACRSEIDAAIAGWKSSTHDRMAEMLRQDQDIEGELLTPRLIVQKEDSDPFANLSDDLKLLLRADSLFTSTSQNISSRKELTSYDMAVTRFGYRLAFKDGIMARPYKPPVELSRIRVCSEARQVAQVLLVHMGLENVSITELKSIGRGFACGRCHDSRMKTWEELVSHFVEAKEIAARVQGHAGKLEVLKITHKDVHDPAMFPDRPLVKYTPSQIGNPIRTCTICSNDPITQDVRGPEENILKHLRDVHEITDPKLGTHYSNSNLPYPYAFDPTWHFDFDLDAGLFFTPFGDSDSESMDPFWDGDFW</sequence>
<evidence type="ECO:0000259" key="2">
    <source>
        <dbReference type="PROSITE" id="PS50181"/>
    </source>
</evidence>
<evidence type="ECO:0000313" key="3">
    <source>
        <dbReference type="EMBL" id="CAE6434239.1"/>
    </source>
</evidence>
<reference evidence="3" key="1">
    <citation type="submission" date="2021-01" db="EMBL/GenBank/DDBJ databases">
        <authorList>
            <person name="Kaushik A."/>
        </authorList>
    </citation>
    <scope>NUCLEOTIDE SEQUENCE</scope>
    <source>
        <strain evidence="3">AG4-R118</strain>
    </source>
</reference>
<dbReference type="EMBL" id="CAJMWX010000836">
    <property type="protein sequence ID" value="CAE6434239.1"/>
    <property type="molecule type" value="Genomic_DNA"/>
</dbReference>
<feature type="compositionally biased region" description="Basic and acidic residues" evidence="1">
    <location>
        <begin position="567"/>
        <end position="577"/>
    </location>
</feature>
<dbReference type="AlphaFoldDB" id="A0A8H2XUB2"/>
<dbReference type="InterPro" id="IPR001810">
    <property type="entry name" value="F-box_dom"/>
</dbReference>
<feature type="region of interest" description="Disordered" evidence="1">
    <location>
        <begin position="222"/>
        <end position="271"/>
    </location>
</feature>
<accession>A0A8H2XUB2</accession>
<proteinExistence type="predicted"/>
<name>A0A8H2XUB2_9AGAM</name>
<evidence type="ECO:0000256" key="1">
    <source>
        <dbReference type="SAM" id="MobiDB-lite"/>
    </source>
</evidence>
<feature type="region of interest" description="Disordered" evidence="1">
    <location>
        <begin position="564"/>
        <end position="601"/>
    </location>
</feature>
<dbReference type="PROSITE" id="PS50181">
    <property type="entry name" value="FBOX"/>
    <property type="match status" value="1"/>
</dbReference>
<gene>
    <name evidence="3" type="ORF">RDB_LOCUS39553</name>
</gene>
<comment type="caution">
    <text evidence="3">The sequence shown here is derived from an EMBL/GenBank/DDBJ whole genome shotgun (WGS) entry which is preliminary data.</text>
</comment>
<feature type="domain" description="F-box" evidence="2">
    <location>
        <begin position="277"/>
        <end position="326"/>
    </location>
</feature>
<organism evidence="3 4">
    <name type="scientific">Rhizoctonia solani</name>
    <dbReference type="NCBI Taxonomy" id="456999"/>
    <lineage>
        <taxon>Eukaryota</taxon>
        <taxon>Fungi</taxon>
        <taxon>Dikarya</taxon>
        <taxon>Basidiomycota</taxon>
        <taxon>Agaricomycotina</taxon>
        <taxon>Agaricomycetes</taxon>
        <taxon>Cantharellales</taxon>
        <taxon>Ceratobasidiaceae</taxon>
        <taxon>Rhizoctonia</taxon>
    </lineage>
</organism>